<accession>A0A1V0SC53</accession>
<dbReference type="InterPro" id="IPR033909">
    <property type="entry name" value="RNR_small"/>
</dbReference>
<keyword evidence="8" id="KW-0812">Transmembrane</keyword>
<dbReference type="Gene3D" id="1.10.620.20">
    <property type="entry name" value="Ribonucleotide Reductase, subunit A"/>
    <property type="match status" value="1"/>
</dbReference>
<dbReference type="EMBL" id="KY684084">
    <property type="protein sequence ID" value="ARF09285.1"/>
    <property type="molecule type" value="Genomic_DNA"/>
</dbReference>
<dbReference type="CDD" id="cd01049">
    <property type="entry name" value="RNRR2"/>
    <property type="match status" value="1"/>
</dbReference>
<evidence type="ECO:0000256" key="4">
    <source>
        <dbReference type="ARBA" id="ARBA00023002"/>
    </source>
</evidence>
<comment type="cofactor">
    <cofactor evidence="1">
        <name>Fe cation</name>
        <dbReference type="ChEBI" id="CHEBI:24875"/>
    </cofactor>
</comment>
<keyword evidence="8" id="KW-1133">Transmembrane helix</keyword>
<evidence type="ECO:0000256" key="3">
    <source>
        <dbReference type="ARBA" id="ARBA00012274"/>
    </source>
</evidence>
<protein>
    <recommendedName>
        <fullName evidence="3">ribonucleoside-diphosphate reductase</fullName>
        <ecNumber evidence="3">1.17.4.1</ecNumber>
    </recommendedName>
</protein>
<keyword evidence="4" id="KW-0560">Oxidoreductase</keyword>
<dbReference type="InterPro" id="IPR012348">
    <property type="entry name" value="RNR-like"/>
</dbReference>
<dbReference type="GO" id="GO:0009263">
    <property type="term" value="P:deoxyribonucleotide biosynthetic process"/>
    <property type="evidence" value="ECO:0007669"/>
    <property type="project" value="UniProtKB-KW"/>
</dbReference>
<name>A0A1V0SC53_9VIRU</name>
<dbReference type="UniPathway" id="UPA00326"/>
<evidence type="ECO:0000256" key="2">
    <source>
        <dbReference type="ARBA" id="ARBA00009303"/>
    </source>
</evidence>
<dbReference type="Pfam" id="PF00268">
    <property type="entry name" value="Ribonuc_red_sm"/>
    <property type="match status" value="1"/>
</dbReference>
<dbReference type="GO" id="GO:0004748">
    <property type="term" value="F:ribonucleoside-diphosphate reductase activity, thioredoxin disulfide as acceptor"/>
    <property type="evidence" value="ECO:0007669"/>
    <property type="project" value="UniProtKB-EC"/>
</dbReference>
<sequence>MKNLNNNDFPYEFNDMNTKQMECNQQRPVFDFDHVEPILNKENRRFTIFPIKYPKIWELYKKQQSLFWKAEEIDFSKDYDDFKKLNEDEQHFIKMVLAFFAASDGIVNFNLRERFLKDVQIMEAQVAYAWQMMMENIHNESYSQMLENIIKNPVEKERLFNAIQTVPSVKLMADWAFKWIESSKSFAYRLVAFAIIEGVFFSSAFASIFWLKRYRGKGQHFLNGLIKSNEFISRDEAMHYEFACELYKLLENKLPKEEIYNIMDEAVDISKIFTNDAIPCKLIGMNDELMYQYIEYIGDRLLVMMGYPKKYNKDNPFDFMVTIALPRKSNFFEHRPTDYQSAHKSNTERKIVRLENF</sequence>
<evidence type="ECO:0000256" key="8">
    <source>
        <dbReference type="SAM" id="Phobius"/>
    </source>
</evidence>
<comment type="function">
    <text evidence="7">Ribonucleoside-diphosphate reductase holoenzyme provides the precursors necessary for viral DNA synthesis. Allows virus growth in non-dividing cells. Catalyzes the biosynthesis of deoxyribonucleotides from the corresponding ribonucleotides.</text>
</comment>
<comment type="similarity">
    <text evidence="2">Belongs to the ribonucleoside diphosphate reductase small chain family.</text>
</comment>
<reference evidence="9" key="1">
    <citation type="journal article" date="2017" name="Science">
        <title>Giant viruses with an expanded complement of translation system components.</title>
        <authorList>
            <person name="Schulz F."/>
            <person name="Yutin N."/>
            <person name="Ivanova N.N."/>
            <person name="Ortega D.R."/>
            <person name="Lee T.K."/>
            <person name="Vierheilig J."/>
            <person name="Daims H."/>
            <person name="Horn M."/>
            <person name="Wagner M."/>
            <person name="Jensen G.J."/>
            <person name="Kyrpides N.C."/>
            <person name="Koonin E.V."/>
            <person name="Woyke T."/>
        </authorList>
    </citation>
    <scope>NUCLEOTIDE SEQUENCE</scope>
    <source>
        <strain evidence="9">CTV1</strain>
    </source>
</reference>
<evidence type="ECO:0000256" key="7">
    <source>
        <dbReference type="ARBA" id="ARBA00025523"/>
    </source>
</evidence>
<feature type="transmembrane region" description="Helical" evidence="8">
    <location>
        <begin position="186"/>
        <end position="211"/>
    </location>
</feature>
<evidence type="ECO:0000313" key="9">
    <source>
        <dbReference type="EMBL" id="ARF09285.1"/>
    </source>
</evidence>
<keyword evidence="6" id="KW-0215">Deoxyribonucleotide synthesis</keyword>
<keyword evidence="5" id="KW-0408">Iron</keyword>
<evidence type="ECO:0000256" key="6">
    <source>
        <dbReference type="ARBA" id="ARBA00023116"/>
    </source>
</evidence>
<dbReference type="InterPro" id="IPR009078">
    <property type="entry name" value="Ferritin-like_SF"/>
</dbReference>
<evidence type="ECO:0000256" key="5">
    <source>
        <dbReference type="ARBA" id="ARBA00023004"/>
    </source>
</evidence>
<evidence type="ECO:0000256" key="1">
    <source>
        <dbReference type="ARBA" id="ARBA00001962"/>
    </source>
</evidence>
<proteinExistence type="inferred from homology"/>
<gene>
    <name evidence="9" type="ORF">Catovirus_2_234</name>
</gene>
<dbReference type="PANTHER" id="PTHR23409">
    <property type="entry name" value="RIBONUCLEOSIDE-DIPHOSPHATE REDUCTASE SMALL CHAIN"/>
    <property type="match status" value="1"/>
</dbReference>
<dbReference type="PANTHER" id="PTHR23409:SF18">
    <property type="entry name" value="RIBONUCLEOSIDE-DIPHOSPHATE REDUCTASE SUBUNIT M2"/>
    <property type="match status" value="1"/>
</dbReference>
<dbReference type="InterPro" id="IPR000358">
    <property type="entry name" value="RNR_small_fam"/>
</dbReference>
<organism evidence="9">
    <name type="scientific">Catovirus CTV1</name>
    <dbReference type="NCBI Taxonomy" id="1977631"/>
    <lineage>
        <taxon>Viruses</taxon>
        <taxon>Varidnaviria</taxon>
        <taxon>Bamfordvirae</taxon>
        <taxon>Nucleocytoviricota</taxon>
        <taxon>Megaviricetes</taxon>
        <taxon>Imitervirales</taxon>
        <taxon>Mimiviridae</taxon>
        <taxon>Klosneuvirinae</taxon>
        <taxon>Catovirus</taxon>
    </lineage>
</organism>
<dbReference type="SUPFAM" id="SSF47240">
    <property type="entry name" value="Ferritin-like"/>
    <property type="match status" value="1"/>
</dbReference>
<dbReference type="EC" id="1.17.4.1" evidence="3"/>
<keyword evidence="8" id="KW-0472">Membrane</keyword>